<organism evidence="5 6">
    <name type="scientific">Dimargaris cristalligena</name>
    <dbReference type="NCBI Taxonomy" id="215637"/>
    <lineage>
        <taxon>Eukaryota</taxon>
        <taxon>Fungi</taxon>
        <taxon>Fungi incertae sedis</taxon>
        <taxon>Zoopagomycota</taxon>
        <taxon>Kickxellomycotina</taxon>
        <taxon>Dimargaritomycetes</taxon>
        <taxon>Dimargaritales</taxon>
        <taxon>Dimargaritaceae</taxon>
        <taxon>Dimargaris</taxon>
    </lineage>
</organism>
<dbReference type="GO" id="GO:0048039">
    <property type="term" value="F:ubiquinone binding"/>
    <property type="evidence" value="ECO:0007669"/>
    <property type="project" value="InterPro"/>
</dbReference>
<comment type="function">
    <text evidence="3">Required for the function of coenzyme Q in the respiratory chain. May serve as a chaperone or may be involved in the transport of Q6 from its site of synthesis to the catalytic sites of the respiratory complexes.</text>
</comment>
<comment type="subunit">
    <text evidence="2">Interacts with coenzyme Q.</text>
</comment>
<dbReference type="GO" id="GO:0045333">
    <property type="term" value="P:cellular respiration"/>
    <property type="evidence" value="ECO:0007669"/>
    <property type="project" value="InterPro"/>
</dbReference>
<dbReference type="InterPro" id="IPR023393">
    <property type="entry name" value="START-like_dom_sf"/>
</dbReference>
<dbReference type="EMBL" id="ML002784">
    <property type="protein sequence ID" value="RKP35803.1"/>
    <property type="molecule type" value="Genomic_DNA"/>
</dbReference>
<dbReference type="SUPFAM" id="SSF55961">
    <property type="entry name" value="Bet v1-like"/>
    <property type="match status" value="1"/>
</dbReference>
<evidence type="ECO:0000256" key="3">
    <source>
        <dbReference type="ARBA" id="ARBA00024947"/>
    </source>
</evidence>
<feature type="domain" description="Coenzyme Q-binding protein COQ10 START" evidence="4">
    <location>
        <begin position="2"/>
        <end position="170"/>
    </location>
</feature>
<keyword evidence="6" id="KW-1185">Reference proteome</keyword>
<dbReference type="Proteomes" id="UP000268162">
    <property type="component" value="Unassembled WGS sequence"/>
</dbReference>
<dbReference type="InterPro" id="IPR044996">
    <property type="entry name" value="COQ10-like"/>
</dbReference>
<dbReference type="GO" id="GO:0005739">
    <property type="term" value="C:mitochondrion"/>
    <property type="evidence" value="ECO:0007669"/>
    <property type="project" value="TreeGrafter"/>
</dbReference>
<proteinExistence type="inferred from homology"/>
<dbReference type="PANTHER" id="PTHR12901:SF10">
    <property type="entry name" value="COENZYME Q-BINDING PROTEIN COQ10, MITOCHONDRIAL"/>
    <property type="match status" value="1"/>
</dbReference>
<comment type="similarity">
    <text evidence="1">Belongs to the COQ10 family.</text>
</comment>
<evidence type="ECO:0000313" key="5">
    <source>
        <dbReference type="EMBL" id="RKP35803.1"/>
    </source>
</evidence>
<reference evidence="6" key="1">
    <citation type="journal article" date="2018" name="Nat. Microbiol.">
        <title>Leveraging single-cell genomics to expand the fungal tree of life.</title>
        <authorList>
            <person name="Ahrendt S.R."/>
            <person name="Quandt C.A."/>
            <person name="Ciobanu D."/>
            <person name="Clum A."/>
            <person name="Salamov A."/>
            <person name="Andreopoulos B."/>
            <person name="Cheng J.F."/>
            <person name="Woyke T."/>
            <person name="Pelin A."/>
            <person name="Henrissat B."/>
            <person name="Reynolds N.K."/>
            <person name="Benny G.L."/>
            <person name="Smith M.E."/>
            <person name="James T.Y."/>
            <person name="Grigoriev I.V."/>
        </authorList>
    </citation>
    <scope>NUCLEOTIDE SEQUENCE [LARGE SCALE GENOMIC DNA]</scope>
    <source>
        <strain evidence="6">RSA 468</strain>
    </source>
</reference>
<evidence type="ECO:0000256" key="1">
    <source>
        <dbReference type="ARBA" id="ARBA00006885"/>
    </source>
</evidence>
<dbReference type="PANTHER" id="PTHR12901">
    <property type="entry name" value="SPERM PROTEIN HOMOLOG"/>
    <property type="match status" value="1"/>
</dbReference>
<sequence>FSPEQIFKVVVDVDKYHKFVPWCTKSVVYHQQVSLANRPSIVPEARGLVVPSRRVPADLEVGYSAFQERYTSMVTSEEPWRVEVKALSHNSNLFRELRTTWEFIPLSAVPAPQLRALRYDPKLYHSMGQDGSGACLVRFHIKFQFTSELYSRVSQMFFDGVCKEMVNAFKNRCRQVY</sequence>
<evidence type="ECO:0000259" key="4">
    <source>
        <dbReference type="Pfam" id="PF03364"/>
    </source>
</evidence>
<feature type="non-terminal residue" evidence="5">
    <location>
        <position position="1"/>
    </location>
</feature>
<protein>
    <submittedName>
        <fullName evidence="5">Cyclase/dehydrase</fullName>
    </submittedName>
</protein>
<name>A0A4P9ZQV4_9FUNG</name>
<dbReference type="STRING" id="215637.A0A4P9ZQV4"/>
<feature type="non-terminal residue" evidence="5">
    <location>
        <position position="177"/>
    </location>
</feature>
<evidence type="ECO:0000313" key="6">
    <source>
        <dbReference type="Proteomes" id="UP000268162"/>
    </source>
</evidence>
<dbReference type="InterPro" id="IPR005031">
    <property type="entry name" value="COQ10_START"/>
</dbReference>
<accession>A0A4P9ZQV4</accession>
<dbReference type="AlphaFoldDB" id="A0A4P9ZQV4"/>
<dbReference type="Pfam" id="PF03364">
    <property type="entry name" value="Polyketide_cyc"/>
    <property type="match status" value="1"/>
</dbReference>
<gene>
    <name evidence="5" type="ORF">BJ085DRAFT_11052</name>
</gene>
<dbReference type="Gene3D" id="3.30.530.20">
    <property type="match status" value="1"/>
</dbReference>
<evidence type="ECO:0000256" key="2">
    <source>
        <dbReference type="ARBA" id="ARBA00011814"/>
    </source>
</evidence>
<dbReference type="CDD" id="cd07813">
    <property type="entry name" value="COQ10p_like"/>
    <property type="match status" value="1"/>
</dbReference>